<dbReference type="EC" id="5.6.2.3" evidence="1"/>
<dbReference type="AlphaFoldDB" id="A0A8T0W6L8"/>
<dbReference type="Gene3D" id="3.40.50.300">
    <property type="entry name" value="P-loop containing nucleotide triphosphate hydrolases"/>
    <property type="match status" value="1"/>
</dbReference>
<gene>
    <name evidence="4" type="ORF">PVAP13_2KG201400</name>
</gene>
<accession>A0A8T0W6L8</accession>
<dbReference type="GO" id="GO:0000723">
    <property type="term" value="P:telomere maintenance"/>
    <property type="evidence" value="ECO:0007669"/>
    <property type="project" value="InterPro"/>
</dbReference>
<dbReference type="GO" id="GO:0016787">
    <property type="term" value="F:hydrolase activity"/>
    <property type="evidence" value="ECO:0007669"/>
    <property type="project" value="UniProtKB-KW"/>
</dbReference>
<comment type="cofactor">
    <cofactor evidence="1">
        <name>Mg(2+)</name>
        <dbReference type="ChEBI" id="CHEBI:18420"/>
    </cofactor>
</comment>
<dbReference type="PANTHER" id="PTHR10492">
    <property type="match status" value="1"/>
</dbReference>
<comment type="catalytic activity">
    <reaction evidence="1">
        <text>ATP + H2O = ADP + phosphate + H(+)</text>
        <dbReference type="Rhea" id="RHEA:13065"/>
        <dbReference type="ChEBI" id="CHEBI:15377"/>
        <dbReference type="ChEBI" id="CHEBI:15378"/>
        <dbReference type="ChEBI" id="CHEBI:30616"/>
        <dbReference type="ChEBI" id="CHEBI:43474"/>
        <dbReference type="ChEBI" id="CHEBI:456216"/>
        <dbReference type="EC" id="5.6.2.3"/>
    </reaction>
</comment>
<keyword evidence="5" id="KW-1185">Reference proteome</keyword>
<dbReference type="GO" id="GO:0006310">
    <property type="term" value="P:DNA recombination"/>
    <property type="evidence" value="ECO:0007669"/>
    <property type="project" value="UniProtKB-KW"/>
</dbReference>
<dbReference type="PANTHER" id="PTHR10492:SF94">
    <property type="entry name" value="ATP-DEPENDENT DNA HELICASE"/>
    <property type="match status" value="1"/>
</dbReference>
<dbReference type="Pfam" id="PF05970">
    <property type="entry name" value="PIF1"/>
    <property type="match status" value="1"/>
</dbReference>
<feature type="domain" description="DNA helicase Pif1-like DEAD-box helicase" evidence="2">
    <location>
        <begin position="11"/>
        <end position="187"/>
    </location>
</feature>
<keyword evidence="1" id="KW-0067">ATP-binding</keyword>
<keyword evidence="1" id="KW-0347">Helicase</keyword>
<dbReference type="GO" id="GO:0006281">
    <property type="term" value="P:DNA repair"/>
    <property type="evidence" value="ECO:0007669"/>
    <property type="project" value="UniProtKB-KW"/>
</dbReference>
<keyword evidence="1" id="KW-0234">DNA repair</keyword>
<dbReference type="SUPFAM" id="SSF52540">
    <property type="entry name" value="P-loop containing nucleoside triphosphate hydrolases"/>
    <property type="match status" value="2"/>
</dbReference>
<comment type="caution">
    <text evidence="4">The sequence shown here is derived from an EMBL/GenBank/DDBJ whole genome shotgun (WGS) entry which is preliminary data.</text>
</comment>
<keyword evidence="1" id="KW-0227">DNA damage</keyword>
<feature type="domain" description="DNA helicase Pif1-like 2B" evidence="3">
    <location>
        <begin position="280"/>
        <end position="325"/>
    </location>
</feature>
<dbReference type="InterPro" id="IPR010285">
    <property type="entry name" value="DNA_helicase_pif1-like_DEAD"/>
</dbReference>
<dbReference type="GO" id="GO:0043139">
    <property type="term" value="F:5'-3' DNA helicase activity"/>
    <property type="evidence" value="ECO:0007669"/>
    <property type="project" value="UniProtKB-EC"/>
</dbReference>
<keyword evidence="1" id="KW-0547">Nucleotide-binding</keyword>
<keyword evidence="1" id="KW-0233">DNA recombination</keyword>
<evidence type="ECO:0000256" key="1">
    <source>
        <dbReference type="RuleBase" id="RU363044"/>
    </source>
</evidence>
<proteinExistence type="inferred from homology"/>
<evidence type="ECO:0000259" key="2">
    <source>
        <dbReference type="Pfam" id="PF05970"/>
    </source>
</evidence>
<dbReference type="Proteomes" id="UP000823388">
    <property type="component" value="Chromosome 2K"/>
</dbReference>
<dbReference type="Pfam" id="PF21530">
    <property type="entry name" value="Pif1_2B_dom"/>
    <property type="match status" value="1"/>
</dbReference>
<evidence type="ECO:0000313" key="4">
    <source>
        <dbReference type="EMBL" id="KAG2642267.1"/>
    </source>
</evidence>
<reference evidence="4" key="1">
    <citation type="submission" date="2020-05" db="EMBL/GenBank/DDBJ databases">
        <title>WGS assembly of Panicum virgatum.</title>
        <authorList>
            <person name="Lovell J.T."/>
            <person name="Jenkins J."/>
            <person name="Shu S."/>
            <person name="Juenger T.E."/>
            <person name="Schmutz J."/>
        </authorList>
    </citation>
    <scope>NUCLEOTIDE SEQUENCE</scope>
    <source>
        <strain evidence="4">AP13</strain>
    </source>
</reference>
<protein>
    <recommendedName>
        <fullName evidence="1">ATP-dependent DNA helicase</fullName>
        <ecNumber evidence="1">5.6.2.3</ecNumber>
    </recommendedName>
</protein>
<name>A0A8T0W6L8_PANVG</name>
<sequence length="445" mass="49464">MDNTTYSNHGFDEIICHVIDRKVQVFFIDGSGGTGKTFLYKALLAKVRSEGMIAIATATSGIAASLLPGGRTAHSRFKIPIKVGDNSMCNFTKQSGTAELLRQVSLTIWDEVAMKKCQAVEIFDGSLQDIMESPLPFGGKVMVFGGDFRQVLPVVTRGTRAQITEAILQRSYLWENIRKIRLSRNIQSGRDDYVRFPNDIIIGYTDTEVAVQTLIEHIFPSLKENATSASYMSTCAILSTKNEHVDKLNAMMIDNFLGEATVFYSFDSIDDDSHNHYPIEFLNSITPNGLPPHELKLKINCPVILLRNLDPNNGLCNGTRLIVRALQANAIDAHIVGGQHVGKRVFIPRIPMAPSDDMSLPFKLKRKQFPVRLSFAMTINKSHGQTIPNVGIYLPKPVFSHGQLYVALSRGVSRATIRILAKPKKELDPTGKSTKNIVYKDVLNW</sequence>
<dbReference type="InterPro" id="IPR049163">
    <property type="entry name" value="Pif1-like_2B_dom"/>
</dbReference>
<dbReference type="GO" id="GO:0005524">
    <property type="term" value="F:ATP binding"/>
    <property type="evidence" value="ECO:0007669"/>
    <property type="project" value="UniProtKB-KW"/>
</dbReference>
<dbReference type="EMBL" id="CM029039">
    <property type="protein sequence ID" value="KAG2642267.1"/>
    <property type="molecule type" value="Genomic_DNA"/>
</dbReference>
<dbReference type="CDD" id="cd18809">
    <property type="entry name" value="SF1_C_RecD"/>
    <property type="match status" value="1"/>
</dbReference>
<dbReference type="FunFam" id="3.40.50.300:FF:002884">
    <property type="entry name" value="ATP-dependent DNA helicase"/>
    <property type="match status" value="1"/>
</dbReference>
<organism evidence="4 5">
    <name type="scientific">Panicum virgatum</name>
    <name type="common">Blackwell switchgrass</name>
    <dbReference type="NCBI Taxonomy" id="38727"/>
    <lineage>
        <taxon>Eukaryota</taxon>
        <taxon>Viridiplantae</taxon>
        <taxon>Streptophyta</taxon>
        <taxon>Embryophyta</taxon>
        <taxon>Tracheophyta</taxon>
        <taxon>Spermatophyta</taxon>
        <taxon>Magnoliopsida</taxon>
        <taxon>Liliopsida</taxon>
        <taxon>Poales</taxon>
        <taxon>Poaceae</taxon>
        <taxon>PACMAD clade</taxon>
        <taxon>Panicoideae</taxon>
        <taxon>Panicodae</taxon>
        <taxon>Paniceae</taxon>
        <taxon>Panicinae</taxon>
        <taxon>Panicum</taxon>
        <taxon>Panicum sect. Hiantes</taxon>
    </lineage>
</organism>
<dbReference type="InterPro" id="IPR027417">
    <property type="entry name" value="P-loop_NTPase"/>
</dbReference>
<evidence type="ECO:0000259" key="3">
    <source>
        <dbReference type="Pfam" id="PF21530"/>
    </source>
</evidence>
<evidence type="ECO:0000313" key="5">
    <source>
        <dbReference type="Proteomes" id="UP000823388"/>
    </source>
</evidence>
<keyword evidence="1" id="KW-0378">Hydrolase</keyword>
<comment type="similarity">
    <text evidence="1">Belongs to the helicase family.</text>
</comment>